<comment type="caution">
    <text evidence="2">The sequence shown here is derived from an EMBL/GenBank/DDBJ whole genome shotgun (WGS) entry which is preliminary data.</text>
</comment>
<feature type="region of interest" description="Disordered" evidence="1">
    <location>
        <begin position="1"/>
        <end position="37"/>
    </location>
</feature>
<organism evidence="2 3">
    <name type="scientific">Pleurodeles waltl</name>
    <name type="common">Iberian ribbed newt</name>
    <dbReference type="NCBI Taxonomy" id="8319"/>
    <lineage>
        <taxon>Eukaryota</taxon>
        <taxon>Metazoa</taxon>
        <taxon>Chordata</taxon>
        <taxon>Craniata</taxon>
        <taxon>Vertebrata</taxon>
        <taxon>Euteleostomi</taxon>
        <taxon>Amphibia</taxon>
        <taxon>Batrachia</taxon>
        <taxon>Caudata</taxon>
        <taxon>Salamandroidea</taxon>
        <taxon>Salamandridae</taxon>
        <taxon>Pleurodelinae</taxon>
        <taxon>Pleurodeles</taxon>
    </lineage>
</organism>
<reference evidence="2" key="1">
    <citation type="journal article" date="2022" name="bioRxiv">
        <title>Sequencing and chromosome-scale assembly of the giantPleurodeles waltlgenome.</title>
        <authorList>
            <person name="Brown T."/>
            <person name="Elewa A."/>
            <person name="Iarovenko S."/>
            <person name="Subramanian E."/>
            <person name="Araus A.J."/>
            <person name="Petzold A."/>
            <person name="Susuki M."/>
            <person name="Suzuki K.-i.T."/>
            <person name="Hayashi T."/>
            <person name="Toyoda A."/>
            <person name="Oliveira C."/>
            <person name="Osipova E."/>
            <person name="Leigh N.D."/>
            <person name="Simon A."/>
            <person name="Yun M.H."/>
        </authorList>
    </citation>
    <scope>NUCLEOTIDE SEQUENCE</scope>
    <source>
        <strain evidence="2">20211129_DDA</strain>
        <tissue evidence="2">Liver</tissue>
    </source>
</reference>
<sequence length="138" mass="14796">MSQGPQEPQRPRGPWLDLATEAPLHPGANGPQSIHPLPALKNHRQRRFSGAPATGARALQYRAAQSGLLLQAWISGAAKAAARSSREAPLHPVENGPQSIYLLPALENRRERRLSEAPTAGACARFNTAPRGRASSCQ</sequence>
<dbReference type="Proteomes" id="UP001066276">
    <property type="component" value="Chromosome 5"/>
</dbReference>
<gene>
    <name evidence="2" type="ORF">NDU88_002226</name>
</gene>
<protein>
    <submittedName>
        <fullName evidence="2">Uncharacterized protein</fullName>
    </submittedName>
</protein>
<name>A0AAV7RAB4_PLEWA</name>
<evidence type="ECO:0000313" key="3">
    <source>
        <dbReference type="Proteomes" id="UP001066276"/>
    </source>
</evidence>
<dbReference type="AlphaFoldDB" id="A0AAV7RAB4"/>
<keyword evidence="3" id="KW-1185">Reference proteome</keyword>
<accession>A0AAV7RAB4</accession>
<proteinExistence type="predicted"/>
<evidence type="ECO:0000313" key="2">
    <source>
        <dbReference type="EMBL" id="KAJ1149416.1"/>
    </source>
</evidence>
<dbReference type="EMBL" id="JANPWB010000009">
    <property type="protein sequence ID" value="KAJ1149416.1"/>
    <property type="molecule type" value="Genomic_DNA"/>
</dbReference>
<evidence type="ECO:0000256" key="1">
    <source>
        <dbReference type="SAM" id="MobiDB-lite"/>
    </source>
</evidence>